<protein>
    <recommendedName>
        <fullName evidence="7">Flagellar biosynthesis protein FlhA</fullName>
    </recommendedName>
</protein>
<keyword evidence="7" id="KW-0653">Protein transport</keyword>
<feature type="transmembrane region" description="Helical" evidence="7">
    <location>
        <begin position="282"/>
        <end position="298"/>
    </location>
</feature>
<dbReference type="GO" id="GO:0005886">
    <property type="term" value="C:plasma membrane"/>
    <property type="evidence" value="ECO:0007669"/>
    <property type="project" value="UniProtKB-SubCell"/>
</dbReference>
<feature type="transmembrane region" description="Helical" evidence="7">
    <location>
        <begin position="12"/>
        <end position="29"/>
    </location>
</feature>
<keyword evidence="7" id="KW-1005">Bacterial flagellum biogenesis</keyword>
<keyword evidence="5 7" id="KW-1133">Transmembrane helix</keyword>
<dbReference type="Gene3D" id="3.40.30.60">
    <property type="entry name" value="FHIPEP family, domain 1"/>
    <property type="match status" value="1"/>
</dbReference>
<comment type="function">
    <text evidence="7">Required for formation of the rod structure of the flagellar apparatus. Together with FliI and FliH, may constitute the export apparatus of flagellin.</text>
</comment>
<dbReference type="InterPro" id="IPR001712">
    <property type="entry name" value="T3SS_FHIPEP"/>
</dbReference>
<dbReference type="InterPro" id="IPR042193">
    <property type="entry name" value="FHIPEP_3"/>
</dbReference>
<evidence type="ECO:0000313" key="10">
    <source>
        <dbReference type="Proteomes" id="UP000042527"/>
    </source>
</evidence>
<reference evidence="10" key="2">
    <citation type="submission" date="2015-01" db="EMBL/GenBank/DDBJ databases">
        <authorList>
            <person name="Manzoor Shahid"/>
            <person name="Zubair Saima"/>
        </authorList>
    </citation>
    <scope>NUCLEOTIDE SEQUENCE [LARGE SCALE GENOMIC DNA]</scope>
    <source>
        <strain evidence="10">V1</strain>
    </source>
</reference>
<name>A0A0B7H2X5_TREPH</name>
<evidence type="ECO:0000313" key="11">
    <source>
        <dbReference type="Proteomes" id="UP000323594"/>
    </source>
</evidence>
<proteinExistence type="inferred from homology"/>
<feature type="transmembrane region" description="Helical" evidence="7">
    <location>
        <begin position="69"/>
        <end position="89"/>
    </location>
</feature>
<dbReference type="PANTHER" id="PTHR30161">
    <property type="entry name" value="FLAGELLAR EXPORT PROTEIN, MEMBRANE FLHA SUBUNIT-RELATED"/>
    <property type="match status" value="1"/>
</dbReference>
<evidence type="ECO:0000313" key="9">
    <source>
        <dbReference type="EMBL" id="QEJ99310.1"/>
    </source>
</evidence>
<evidence type="ECO:0000256" key="5">
    <source>
        <dbReference type="ARBA" id="ARBA00022989"/>
    </source>
</evidence>
<evidence type="ECO:0000256" key="7">
    <source>
        <dbReference type="RuleBase" id="RU364093"/>
    </source>
</evidence>
<dbReference type="NCBIfam" id="TIGR01398">
    <property type="entry name" value="FlhA"/>
    <property type="match status" value="1"/>
</dbReference>
<gene>
    <name evidence="7 8" type="primary">flhA</name>
    <name evidence="9" type="ORF">FUT82_15815</name>
    <name evidence="8" type="ORF">TPHV1_80079</name>
</gene>
<evidence type="ECO:0000256" key="6">
    <source>
        <dbReference type="ARBA" id="ARBA00023136"/>
    </source>
</evidence>
<keyword evidence="7" id="KW-1006">Bacterial flagellum protein export</keyword>
<dbReference type="InterPro" id="IPR006301">
    <property type="entry name" value="FlhA"/>
</dbReference>
<dbReference type="Gene3D" id="1.10.8.540">
    <property type="entry name" value="FHIPEP family, domain 3"/>
    <property type="match status" value="1"/>
</dbReference>
<evidence type="ECO:0000256" key="2">
    <source>
        <dbReference type="ARBA" id="ARBA00008835"/>
    </source>
</evidence>
<dbReference type="Proteomes" id="UP000042527">
    <property type="component" value="Unassembled WGS sequence"/>
</dbReference>
<dbReference type="AlphaFoldDB" id="A0A0B7H2X5"/>
<feature type="transmembrane region" description="Helical" evidence="7">
    <location>
        <begin position="204"/>
        <end position="224"/>
    </location>
</feature>
<keyword evidence="3 7" id="KW-1003">Cell membrane</keyword>
<evidence type="ECO:0000313" key="8">
    <source>
        <dbReference type="EMBL" id="CEM63326.1"/>
    </source>
</evidence>
<comment type="subcellular location">
    <subcellularLocation>
        <location evidence="1 7">Cell membrane</location>
        <topology evidence="1 7">Multi-pass membrane protein</topology>
    </subcellularLocation>
</comment>
<dbReference type="Proteomes" id="UP000323594">
    <property type="component" value="Chromosome"/>
</dbReference>
<dbReference type="OrthoDB" id="9759185at2"/>
<keyword evidence="7" id="KW-0813">Transport</keyword>
<dbReference type="EMBL" id="CP042817">
    <property type="protein sequence ID" value="QEJ99310.1"/>
    <property type="molecule type" value="Genomic_DNA"/>
</dbReference>
<dbReference type="PRINTS" id="PR00949">
    <property type="entry name" value="TYPE3IMAPROT"/>
</dbReference>
<keyword evidence="10" id="KW-1185">Reference proteome</keyword>
<dbReference type="EMBL" id="CDNC01000050">
    <property type="protein sequence ID" value="CEM63326.1"/>
    <property type="molecule type" value="Genomic_DNA"/>
</dbReference>
<organism evidence="8 10">
    <name type="scientific">Treponema phagedenis</name>
    <dbReference type="NCBI Taxonomy" id="162"/>
    <lineage>
        <taxon>Bacteria</taxon>
        <taxon>Pseudomonadati</taxon>
        <taxon>Spirochaetota</taxon>
        <taxon>Spirochaetia</taxon>
        <taxon>Spirochaetales</taxon>
        <taxon>Treponemataceae</taxon>
        <taxon>Treponema</taxon>
    </lineage>
</organism>
<evidence type="ECO:0000256" key="1">
    <source>
        <dbReference type="ARBA" id="ARBA00004651"/>
    </source>
</evidence>
<sequence>MAETKKVDFFNANIFTAIGVLVVLFSLIIPMPLSVLNVLMAFNLVFNLLILLMVLFVKKPTDFSVFPSLLLVSTVFGLGVNVSSTRLILTLGRKLQGTLINAFSSFVVGSSGNQGLVVGFTVFIILIAVQAFVITKGATRIAEVAARFTLDFNATKSMSIDAEYNAGVITEEEARRRKKQIQREADFFGAMDGASKFVSGNVKIGIFITMVNIIAGLITGMVFGGETFSSALETYTKLTIGDGLLSQVPSLLISIATGFIVTRSGDENSFGEEVKAQFAQDAWVYFIGAGTLLFMAFLPGFPHFILFCMAILFAFLGWQLNKKEKTRVSEEVKQAQAKSGIQQTGEPASDISPIVPLDPLSLELGYALIPLVDKEKGAELLSRIKVIRKEAALDLGLVAPKIRIIDNMRLEPGSYCFKIQGLEVARGKLRLGWFLAIKSGVVAEEIPGERTTDPTFGLPAIWISEENRDRAERAGYTVVAPSAIIATHLTQIIRTHAADILGRQNVQAIIDALRKDYPAVIDDVTKKCPLGKIQKVLQGLLREQVSIRNTVAIFETLADYASNDTVPIPLLIEKVRQRLGRQICLQYVNEDNILHAVRIDPALEADLAEKAAFTVDADAIFTLSQKEQRTILQAIRTTLVSVQQDGYAAVLLVPDAIRASLWNMLQSSNLDVPVLSFKEISADMQIETVGVIRTESETHSETKQETVGN</sequence>
<keyword evidence="8" id="KW-0966">Cell projection</keyword>
<keyword evidence="4 7" id="KW-0812">Transmembrane</keyword>
<feature type="transmembrane region" description="Helical" evidence="7">
    <location>
        <begin position="244"/>
        <end position="261"/>
    </location>
</feature>
<dbReference type="GO" id="GO:0009306">
    <property type="term" value="P:protein secretion"/>
    <property type="evidence" value="ECO:0007669"/>
    <property type="project" value="InterPro"/>
</dbReference>
<evidence type="ECO:0000256" key="4">
    <source>
        <dbReference type="ARBA" id="ARBA00022692"/>
    </source>
</evidence>
<evidence type="ECO:0000256" key="3">
    <source>
        <dbReference type="ARBA" id="ARBA00022475"/>
    </source>
</evidence>
<dbReference type="GO" id="GO:0044780">
    <property type="term" value="P:bacterial-type flagellum assembly"/>
    <property type="evidence" value="ECO:0007669"/>
    <property type="project" value="InterPro"/>
</dbReference>
<reference evidence="8" key="1">
    <citation type="submission" date="2015-01" db="EMBL/GenBank/DDBJ databases">
        <authorList>
            <person name="Xiang T."/>
            <person name="Song Y."/>
            <person name="Huang L."/>
            <person name="Wang B."/>
            <person name="Wu P."/>
        </authorList>
    </citation>
    <scope>NUCLEOTIDE SEQUENCE [LARGE SCALE GENOMIC DNA]</scope>
    <source>
        <strain evidence="8">V1</strain>
    </source>
</reference>
<accession>A0A0B7H2X5</accession>
<reference evidence="9 11" key="3">
    <citation type="submission" date="2019-08" db="EMBL/GenBank/DDBJ databases">
        <authorList>
            <person name="Kuhnert P."/>
        </authorList>
    </citation>
    <scope>NUCLEOTIDE SEQUENCE [LARGE SCALE GENOMIC DNA]</scope>
    <source>
        <strain evidence="9 11">B36.5</strain>
    </source>
</reference>
<comment type="similarity">
    <text evidence="2 7">Belongs to the FHIPEP (flagella/HR/invasion proteins export pore) family.</text>
</comment>
<keyword evidence="6 7" id="KW-0472">Membrane</keyword>
<feature type="transmembrane region" description="Helical" evidence="7">
    <location>
        <begin position="35"/>
        <end position="57"/>
    </location>
</feature>
<dbReference type="RefSeq" id="WP_044635049.1">
    <property type="nucleotide sequence ID" value="NZ_CDNC01000050.1"/>
</dbReference>
<feature type="transmembrane region" description="Helical" evidence="7">
    <location>
        <begin position="115"/>
        <end position="134"/>
    </location>
</feature>
<dbReference type="InterPro" id="IPR042194">
    <property type="entry name" value="FHIPEP_1"/>
</dbReference>
<keyword evidence="8" id="KW-0282">Flagellum</keyword>
<dbReference type="PIRSF" id="PIRSF005419">
    <property type="entry name" value="FlhA"/>
    <property type="match status" value="1"/>
</dbReference>
<dbReference type="Pfam" id="PF00771">
    <property type="entry name" value="FHIPEP"/>
    <property type="match status" value="1"/>
</dbReference>
<dbReference type="InterPro" id="IPR042196">
    <property type="entry name" value="FHIPEP_4"/>
</dbReference>
<keyword evidence="8" id="KW-0969">Cilium</keyword>
<dbReference type="PANTHER" id="PTHR30161:SF1">
    <property type="entry name" value="FLAGELLAR BIOSYNTHESIS PROTEIN FLHA-RELATED"/>
    <property type="match status" value="1"/>
</dbReference>
<dbReference type="Gene3D" id="3.40.50.12790">
    <property type="entry name" value="FHIPEP family, domain 4"/>
    <property type="match status" value="1"/>
</dbReference>